<keyword evidence="18" id="KW-0511">Multifunctional enzyme</keyword>
<reference evidence="22" key="1">
    <citation type="submission" date="2021-10" db="EMBL/GenBank/DDBJ databases">
        <title>Gramella sp. ASW11-100T, isolated from marine sediment.</title>
        <authorList>
            <person name="Xia C."/>
        </authorList>
    </citation>
    <scope>NUCLEOTIDE SEQUENCE</scope>
    <source>
        <strain evidence="22">ASW11-100</strain>
    </source>
</reference>
<proteinExistence type="predicted"/>
<dbReference type="InterPro" id="IPR014146">
    <property type="entry name" value="LigD_ligase_dom"/>
</dbReference>
<dbReference type="EMBL" id="JAJBZG010000005">
    <property type="protein sequence ID" value="MCB7482513.1"/>
    <property type="molecule type" value="Genomic_DNA"/>
</dbReference>
<evidence type="ECO:0000256" key="15">
    <source>
        <dbReference type="ARBA" id="ARBA00023172"/>
    </source>
</evidence>
<evidence type="ECO:0000256" key="1">
    <source>
        <dbReference type="ARBA" id="ARBA00001936"/>
    </source>
</evidence>
<keyword evidence="7" id="KW-0479">Metal-binding</keyword>
<evidence type="ECO:0000256" key="10">
    <source>
        <dbReference type="ARBA" id="ARBA00022801"/>
    </source>
</evidence>
<evidence type="ECO:0000256" key="8">
    <source>
        <dbReference type="ARBA" id="ARBA00022741"/>
    </source>
</evidence>
<keyword evidence="12" id="KW-0067">ATP-binding</keyword>
<feature type="domain" description="ATP-dependent DNA ligase family profile" evidence="21">
    <location>
        <begin position="288"/>
        <end position="412"/>
    </location>
</feature>
<dbReference type="GO" id="GO:0005524">
    <property type="term" value="F:ATP binding"/>
    <property type="evidence" value="ECO:0007669"/>
    <property type="project" value="UniProtKB-KW"/>
</dbReference>
<evidence type="ECO:0000256" key="12">
    <source>
        <dbReference type="ARBA" id="ARBA00022840"/>
    </source>
</evidence>
<accession>A0A9X1LLD7</accession>
<keyword evidence="9" id="KW-0227">DNA damage</keyword>
<evidence type="ECO:0000313" key="22">
    <source>
        <dbReference type="EMBL" id="MCB7482513.1"/>
    </source>
</evidence>
<evidence type="ECO:0000256" key="5">
    <source>
        <dbReference type="ARBA" id="ARBA00022695"/>
    </source>
</evidence>
<dbReference type="GO" id="GO:0003910">
    <property type="term" value="F:DNA ligase (ATP) activity"/>
    <property type="evidence" value="ECO:0007669"/>
    <property type="project" value="UniProtKB-EC"/>
</dbReference>
<dbReference type="Pfam" id="PF01068">
    <property type="entry name" value="DNA_ligase_A_M"/>
    <property type="match status" value="1"/>
</dbReference>
<protein>
    <recommendedName>
        <fullName evidence="2">DNA ligase (ATP)</fullName>
        <ecNumber evidence="2">6.5.1.1</ecNumber>
    </recommendedName>
    <alternativeName>
        <fullName evidence="19">NHEJ DNA polymerase</fullName>
    </alternativeName>
</protein>
<name>A0A9X1LLD7_9FLAO</name>
<dbReference type="InterPro" id="IPR012340">
    <property type="entry name" value="NA-bd_OB-fold"/>
</dbReference>
<dbReference type="InterPro" id="IPR052171">
    <property type="entry name" value="NHEJ_LigD"/>
</dbReference>
<dbReference type="SUPFAM" id="SSF56091">
    <property type="entry name" value="DNA ligase/mRNA capping enzyme, catalytic domain"/>
    <property type="match status" value="1"/>
</dbReference>
<dbReference type="AlphaFoldDB" id="A0A9X1LLD7"/>
<evidence type="ECO:0000259" key="21">
    <source>
        <dbReference type="PROSITE" id="PS50160"/>
    </source>
</evidence>
<keyword evidence="6" id="KW-0540">Nuclease</keyword>
<dbReference type="Gene3D" id="3.90.920.10">
    <property type="entry name" value="DNA primase, PRIM domain"/>
    <property type="match status" value="1"/>
</dbReference>
<keyword evidence="15" id="KW-0233">DNA recombination</keyword>
<dbReference type="GO" id="GO:0004527">
    <property type="term" value="F:exonuclease activity"/>
    <property type="evidence" value="ECO:0007669"/>
    <property type="project" value="UniProtKB-KW"/>
</dbReference>
<dbReference type="SUPFAM" id="SSF50249">
    <property type="entry name" value="Nucleic acid-binding proteins"/>
    <property type="match status" value="1"/>
</dbReference>
<organism evidence="22 23">
    <name type="scientific">Christiangramia sediminis</name>
    <dbReference type="NCBI Taxonomy" id="2881336"/>
    <lineage>
        <taxon>Bacteria</taxon>
        <taxon>Pseudomonadati</taxon>
        <taxon>Bacteroidota</taxon>
        <taxon>Flavobacteriia</taxon>
        <taxon>Flavobacteriales</taxon>
        <taxon>Flavobacteriaceae</taxon>
        <taxon>Christiangramia</taxon>
    </lineage>
</organism>
<comment type="cofactor">
    <cofactor evidence="1">
        <name>Mn(2+)</name>
        <dbReference type="ChEBI" id="CHEBI:29035"/>
    </cofactor>
</comment>
<dbReference type="InterPro" id="IPR014145">
    <property type="entry name" value="LigD_pol_dom"/>
</dbReference>
<evidence type="ECO:0000256" key="11">
    <source>
        <dbReference type="ARBA" id="ARBA00022839"/>
    </source>
</evidence>
<dbReference type="GO" id="GO:0003677">
    <property type="term" value="F:DNA binding"/>
    <property type="evidence" value="ECO:0007669"/>
    <property type="project" value="UniProtKB-KW"/>
</dbReference>
<dbReference type="Gene3D" id="3.30.1490.70">
    <property type="match status" value="1"/>
</dbReference>
<dbReference type="GO" id="GO:0046872">
    <property type="term" value="F:metal ion binding"/>
    <property type="evidence" value="ECO:0007669"/>
    <property type="project" value="UniProtKB-KW"/>
</dbReference>
<dbReference type="EC" id="6.5.1.1" evidence="2"/>
<evidence type="ECO:0000256" key="6">
    <source>
        <dbReference type="ARBA" id="ARBA00022722"/>
    </source>
</evidence>
<evidence type="ECO:0000313" key="23">
    <source>
        <dbReference type="Proteomes" id="UP001139414"/>
    </source>
</evidence>
<evidence type="ECO:0000256" key="13">
    <source>
        <dbReference type="ARBA" id="ARBA00022932"/>
    </source>
</evidence>
<keyword evidence="16" id="KW-0234">DNA repair</keyword>
<keyword evidence="5" id="KW-0548">Nucleotidyltransferase</keyword>
<dbReference type="CDD" id="cd07906">
    <property type="entry name" value="Adenylation_DNA_ligase_LigD_LigC"/>
    <property type="match status" value="1"/>
</dbReference>
<dbReference type="Proteomes" id="UP001139414">
    <property type="component" value="Unassembled WGS sequence"/>
</dbReference>
<dbReference type="GO" id="GO:0006310">
    <property type="term" value="P:DNA recombination"/>
    <property type="evidence" value="ECO:0007669"/>
    <property type="project" value="UniProtKB-KW"/>
</dbReference>
<dbReference type="InterPro" id="IPR012309">
    <property type="entry name" value="DNA_ligase_ATP-dep_C"/>
</dbReference>
<evidence type="ECO:0000256" key="16">
    <source>
        <dbReference type="ARBA" id="ARBA00023204"/>
    </source>
</evidence>
<comment type="caution">
    <text evidence="22">The sequence shown here is derived from an EMBL/GenBank/DDBJ whole genome shotgun (WGS) entry which is preliminary data.</text>
</comment>
<comment type="catalytic activity">
    <reaction evidence="20">
        <text>ATP + (deoxyribonucleotide)n-3'-hydroxyl + 5'-phospho-(deoxyribonucleotide)m = (deoxyribonucleotide)n+m + AMP + diphosphate.</text>
        <dbReference type="EC" id="6.5.1.1"/>
    </reaction>
</comment>
<dbReference type="Pfam" id="PF04679">
    <property type="entry name" value="DNA_ligase_A_C"/>
    <property type="match status" value="1"/>
</dbReference>
<dbReference type="NCBIfam" id="TIGR02777">
    <property type="entry name" value="LigD_PE_dom"/>
    <property type="match status" value="1"/>
</dbReference>
<dbReference type="Pfam" id="PF21686">
    <property type="entry name" value="LigD_Prim-Pol"/>
    <property type="match status" value="1"/>
</dbReference>
<evidence type="ECO:0000256" key="14">
    <source>
        <dbReference type="ARBA" id="ARBA00023125"/>
    </source>
</evidence>
<keyword evidence="14" id="KW-0238">DNA-binding</keyword>
<dbReference type="GO" id="GO:0003887">
    <property type="term" value="F:DNA-directed DNA polymerase activity"/>
    <property type="evidence" value="ECO:0007669"/>
    <property type="project" value="UniProtKB-KW"/>
</dbReference>
<evidence type="ECO:0000256" key="17">
    <source>
        <dbReference type="ARBA" id="ARBA00023211"/>
    </source>
</evidence>
<dbReference type="Gene3D" id="2.40.50.140">
    <property type="entry name" value="Nucleic acid-binding proteins"/>
    <property type="match status" value="1"/>
</dbReference>
<gene>
    <name evidence="22" type="primary">ligD</name>
    <name evidence="22" type="ORF">LGQ90_14675</name>
</gene>
<dbReference type="PANTHER" id="PTHR42705">
    <property type="entry name" value="BIFUNCTIONAL NON-HOMOLOGOUS END JOINING PROTEIN LIGD"/>
    <property type="match status" value="1"/>
</dbReference>
<dbReference type="NCBIfam" id="TIGR02776">
    <property type="entry name" value="NHEJ_ligase_prk"/>
    <property type="match status" value="1"/>
</dbReference>
<evidence type="ECO:0000256" key="4">
    <source>
        <dbReference type="ARBA" id="ARBA00022679"/>
    </source>
</evidence>
<evidence type="ECO:0000256" key="7">
    <source>
        <dbReference type="ARBA" id="ARBA00022723"/>
    </source>
</evidence>
<sequence>MSLEDYIRKRDFKNTPEPEAEISKENKHRFVIQRHQASRLHYDLRLEIDGVLKSWAVPKGPSMNPKDKRLAIHTEDHPIRYLEFHGTIPKGNYGAGEMKIWDEGVFESANATDLLKQLNSGNLKIIFSGKKLKGEFALVRTNRGEQKNQWLLIKKKDKFSTDLNYDAEELSENSEPKPGKLIELNFKDPVKPMLATSGKAIFNDPNWIYELKWDGYRLIAHVNDGKVNIHSRNGISYNSKFPQLVKDLETISHEVILDGEVVVVNESGIPNFQKLQNYDSKTKGTLKFYVFDMLYLNGHSMLNLKLLERKSFIPEILEETQVAVFCDHIEGMGTAFYQKAIDAGMEGVIAKKVDSTYSPGYRSDHWLKIKAEESLETIICGYTDSEGALFGSLILGIMKENELVYVGNCGTGFSNRTQKDLLEKMKPLGTDRPAFNNKPNLKGRKANWVSPELVCEVTFSEWTKAGRMRHPVYKGLREDKFPMQLNNETNLEPKHKETKSAASNTLEVGGKNVKLTNLDKVYWPDSGLRKYDLIDYYIQVSDYILPYLKDRPQNLHRHPNGIQKEGFYQKDNEGLIENWIKTTRIHSKSANRDIEYLLCQDEATLLYMANLGCIEINPWNSRINNLDYPDYAVIDLDPSDKNSFDEVMEVALVAKDLLSEADIKGYVKTSGSSGLHIYLPLQAEYTYEEARDFTKLLCYFIQERTPGLTSMERAVKNRKDKIYLDYLQNRRGQTLASAYCVRPKKGAPVSAPLEWKELKKGLKITDFNIQNMPERLEEKGDIFKAVLQDKLDMKKALERLNNL</sequence>
<keyword evidence="13" id="KW-0239">DNA-directed DNA polymerase</keyword>
<keyword evidence="4" id="KW-0808">Transferase</keyword>
<dbReference type="InterPro" id="IPR012310">
    <property type="entry name" value="DNA_ligase_ATP-dep_cent"/>
</dbReference>
<keyword evidence="23" id="KW-1185">Reference proteome</keyword>
<dbReference type="CDD" id="cd07971">
    <property type="entry name" value="OBF_DNA_ligase_LigD"/>
    <property type="match status" value="1"/>
</dbReference>
<dbReference type="Pfam" id="PF13298">
    <property type="entry name" value="LigD_N"/>
    <property type="match status" value="1"/>
</dbReference>
<dbReference type="InterPro" id="IPR014144">
    <property type="entry name" value="LigD_PE_domain"/>
</dbReference>
<keyword evidence="8" id="KW-0547">Nucleotide-binding</keyword>
<dbReference type="NCBIfam" id="TIGR02778">
    <property type="entry name" value="ligD_pol"/>
    <property type="match status" value="1"/>
</dbReference>
<keyword evidence="3 22" id="KW-0436">Ligase</keyword>
<evidence type="ECO:0000256" key="20">
    <source>
        <dbReference type="ARBA" id="ARBA00034003"/>
    </source>
</evidence>
<dbReference type="GO" id="GO:0006281">
    <property type="term" value="P:DNA repair"/>
    <property type="evidence" value="ECO:0007669"/>
    <property type="project" value="UniProtKB-KW"/>
</dbReference>
<evidence type="ECO:0000256" key="19">
    <source>
        <dbReference type="ARBA" id="ARBA00029943"/>
    </source>
</evidence>
<dbReference type="PANTHER" id="PTHR42705:SF3">
    <property type="entry name" value="ATP-DEPENDENT DNA LIGASE"/>
    <property type="match status" value="1"/>
</dbReference>
<evidence type="ECO:0000256" key="18">
    <source>
        <dbReference type="ARBA" id="ARBA00023268"/>
    </source>
</evidence>
<keyword evidence="10" id="KW-0378">Hydrolase</keyword>
<dbReference type="Gene3D" id="3.30.470.30">
    <property type="entry name" value="DNA ligase/mRNA capping enzyme"/>
    <property type="match status" value="1"/>
</dbReference>
<dbReference type="CDD" id="cd04865">
    <property type="entry name" value="LigD_Pol_like_2"/>
    <property type="match status" value="1"/>
</dbReference>
<dbReference type="InterPro" id="IPR014143">
    <property type="entry name" value="NHEJ_ligase_prk"/>
</dbReference>
<keyword evidence="17" id="KW-0464">Manganese</keyword>
<evidence type="ECO:0000256" key="2">
    <source>
        <dbReference type="ARBA" id="ARBA00012727"/>
    </source>
</evidence>
<evidence type="ECO:0000256" key="3">
    <source>
        <dbReference type="ARBA" id="ARBA00022598"/>
    </source>
</evidence>
<evidence type="ECO:0000256" key="9">
    <source>
        <dbReference type="ARBA" id="ARBA00022763"/>
    </source>
</evidence>
<dbReference type="PROSITE" id="PS50160">
    <property type="entry name" value="DNA_LIGASE_A3"/>
    <property type="match status" value="1"/>
</dbReference>
<keyword evidence="11" id="KW-0269">Exonuclease</keyword>
<dbReference type="RefSeq" id="WP_229342262.1">
    <property type="nucleotide sequence ID" value="NZ_JAJBZG010000005.1"/>
</dbReference>
<dbReference type="NCBIfam" id="TIGR02779">
    <property type="entry name" value="NHEJ_ligase_lig"/>
    <property type="match status" value="1"/>
</dbReference>